<proteinExistence type="predicted"/>
<dbReference type="PROSITE" id="PS51257">
    <property type="entry name" value="PROKAR_LIPOPROTEIN"/>
    <property type="match status" value="1"/>
</dbReference>
<gene>
    <name evidence="2" type="ORF">GAQ44_12905</name>
</gene>
<organism evidence="2 3">
    <name type="scientific">Bacteroides uniformis</name>
    <dbReference type="NCBI Taxonomy" id="820"/>
    <lineage>
        <taxon>Bacteria</taxon>
        <taxon>Pseudomonadati</taxon>
        <taxon>Bacteroidota</taxon>
        <taxon>Bacteroidia</taxon>
        <taxon>Bacteroidales</taxon>
        <taxon>Bacteroidaceae</taxon>
        <taxon>Bacteroides</taxon>
    </lineage>
</organism>
<evidence type="ECO:0000256" key="1">
    <source>
        <dbReference type="SAM" id="SignalP"/>
    </source>
</evidence>
<protein>
    <submittedName>
        <fullName evidence="2">Uncharacterized protein</fullName>
    </submittedName>
</protein>
<sequence>MKKLNTYLLALMGVFALTWSACTDSIDYDAAPGVSGEGVYFPSSVKTSITLDGTAGSFTLDVQRTKSAGAVDAELTADFSEGGSDVFSVPAKVSFPDGETESNVTINYNNLVRGTTYKVTLTFTDGTPYGSSSLTFSILYPAEIIEEWEQISEEAVLIDNMFSLFGVENYMIPAKIVVEKEKNSNKYRFKSPYDNAYFTEVYGEEIYPVDFVAPYIILDGETYKAEAPGAYYIASTNLGFQMVNGAGPKYDPSWNTFGSVAGNLSSGGSPIPPTSTDFPLGKYDSKTKMFDLGAVYHQIGEYGFATMEPGLFTLYLDPSLMSPDYDRDYTWNNVNDAAGYFTSKIAGESWTQAVEQAEEDETFYRFPSLYAENIPIYFNYDAEKGTLTLPKQQPTGLTTYGNKIYVDAVPGKCTVDTENNKFTFVLSFYLVDEDGKKTAELMQSTETFLWGQGPLDQLVKGKKIGDYIGTWAVPLTDGSQSGKVPVTITKGDDATLLVKGLSLLKDYDDTMLLDYDSETGYLSFAFQQVASIDGYYGFVAPFNSATSSVGTKAGESLVGGLTKDGVLTFLNNPANTGVYDSMVYLVSPDGKNIQFMSGYWNGLAWASANAASSSSSLETLKFNTNSKSVEKNIVPKRIYRTELNLNASPIRPQMTSTQTQIVPNGDFSLVAH</sequence>
<name>A0A7J5GYV7_BACUN</name>
<dbReference type="EMBL" id="WCTY01000023">
    <property type="protein sequence ID" value="KAB4182769.1"/>
    <property type="molecule type" value="Genomic_DNA"/>
</dbReference>
<accession>A0A7J5GYV7</accession>
<keyword evidence="1" id="KW-0732">Signal</keyword>
<feature type="signal peptide" evidence="1">
    <location>
        <begin position="1"/>
        <end position="23"/>
    </location>
</feature>
<dbReference type="AlphaFoldDB" id="A0A7J5GYV7"/>
<dbReference type="Proteomes" id="UP000487221">
    <property type="component" value="Unassembled WGS sequence"/>
</dbReference>
<feature type="chain" id="PRO_5029777184" evidence="1">
    <location>
        <begin position="24"/>
        <end position="672"/>
    </location>
</feature>
<dbReference type="RefSeq" id="WP_151875673.1">
    <property type="nucleotide sequence ID" value="NZ_WCTY01000023.1"/>
</dbReference>
<evidence type="ECO:0000313" key="2">
    <source>
        <dbReference type="EMBL" id="KAB4182769.1"/>
    </source>
</evidence>
<comment type="caution">
    <text evidence="2">The sequence shown here is derived from an EMBL/GenBank/DDBJ whole genome shotgun (WGS) entry which is preliminary data.</text>
</comment>
<reference evidence="2 3" key="1">
    <citation type="journal article" date="2019" name="Nat. Med.">
        <title>A library of human gut bacterial isolates paired with longitudinal multiomics data enables mechanistic microbiome research.</title>
        <authorList>
            <person name="Poyet M."/>
            <person name="Groussin M."/>
            <person name="Gibbons S.M."/>
            <person name="Avila-Pacheco J."/>
            <person name="Jiang X."/>
            <person name="Kearney S.M."/>
            <person name="Perrotta A.R."/>
            <person name="Berdy B."/>
            <person name="Zhao S."/>
            <person name="Lieberman T.D."/>
            <person name="Swanson P.K."/>
            <person name="Smith M."/>
            <person name="Roesemann S."/>
            <person name="Alexander J.E."/>
            <person name="Rich S.A."/>
            <person name="Livny J."/>
            <person name="Vlamakis H."/>
            <person name="Clish C."/>
            <person name="Bullock K."/>
            <person name="Deik A."/>
            <person name="Scott J."/>
            <person name="Pierce K.A."/>
            <person name="Xavier R.J."/>
            <person name="Alm E.J."/>
        </authorList>
    </citation>
    <scope>NUCLEOTIDE SEQUENCE [LARGE SCALE GENOMIC DNA]</scope>
    <source>
        <strain evidence="2 3">BIOML-A19</strain>
    </source>
</reference>
<evidence type="ECO:0000313" key="3">
    <source>
        <dbReference type="Proteomes" id="UP000487221"/>
    </source>
</evidence>